<keyword evidence="2" id="KW-1185">Reference proteome</keyword>
<protein>
    <submittedName>
        <fullName evidence="1">Uncharacterized protein</fullName>
    </submittedName>
</protein>
<accession>A0ABR3Y4D3</accession>
<dbReference type="EMBL" id="JAWRVE010000003">
    <property type="protein sequence ID" value="KAL1882884.1"/>
    <property type="molecule type" value="Genomic_DNA"/>
</dbReference>
<reference evidence="1 2" key="1">
    <citation type="journal article" date="2024" name="IMA Fungus">
        <title>IMA Genome - F19 : A genome assembly and annotation guide to empower mycologists, including annotated draft genome sequences of Ceratocystis pirilliformis, Diaporthe australafricana, Fusarium ophioides, Paecilomyces lecythidis, and Sporothrix stenoceras.</title>
        <authorList>
            <person name="Aylward J."/>
            <person name="Wilson A.M."/>
            <person name="Visagie C.M."/>
            <person name="Spraker J."/>
            <person name="Barnes I."/>
            <person name="Buitendag C."/>
            <person name="Ceriani C."/>
            <person name="Del Mar Angel L."/>
            <person name="du Plessis D."/>
            <person name="Fuchs T."/>
            <person name="Gasser K."/>
            <person name="Kramer D."/>
            <person name="Li W."/>
            <person name="Munsamy K."/>
            <person name="Piso A."/>
            <person name="Price J.L."/>
            <person name="Sonnekus B."/>
            <person name="Thomas C."/>
            <person name="van der Nest A."/>
            <person name="van Dijk A."/>
            <person name="van Heerden A."/>
            <person name="van Vuuren N."/>
            <person name="Yilmaz N."/>
            <person name="Duong T.A."/>
            <person name="van der Merwe N.A."/>
            <person name="Wingfield M.J."/>
            <person name="Wingfield B.D."/>
        </authorList>
    </citation>
    <scope>NUCLEOTIDE SEQUENCE [LARGE SCALE GENOMIC DNA]</scope>
    <source>
        <strain evidence="1 2">CMW 18300</strain>
    </source>
</reference>
<evidence type="ECO:0000313" key="2">
    <source>
        <dbReference type="Proteomes" id="UP001583177"/>
    </source>
</evidence>
<organism evidence="1 2">
    <name type="scientific">Diaporthe australafricana</name>
    <dbReference type="NCBI Taxonomy" id="127596"/>
    <lineage>
        <taxon>Eukaryota</taxon>
        <taxon>Fungi</taxon>
        <taxon>Dikarya</taxon>
        <taxon>Ascomycota</taxon>
        <taxon>Pezizomycotina</taxon>
        <taxon>Sordariomycetes</taxon>
        <taxon>Sordariomycetidae</taxon>
        <taxon>Diaporthales</taxon>
        <taxon>Diaporthaceae</taxon>
        <taxon>Diaporthe</taxon>
    </lineage>
</organism>
<name>A0ABR3Y4D3_9PEZI</name>
<gene>
    <name evidence="1" type="ORF">Daus18300_000522</name>
</gene>
<proteinExistence type="predicted"/>
<sequence>MSSLAPGNFLQGANWDYHIVDAVKGDSTHASAIFKAKVVPRGNAINAPQWAIIKKALPDDKIALENLDRERESYRLPGVASAACFRKMYDEIDSHTIALEWLDATLADMKYQPDIRTYALVKTVLKEALTSCDVLERQQYVNTGMTPDLES</sequence>
<comment type="caution">
    <text evidence="1">The sequence shown here is derived from an EMBL/GenBank/DDBJ whole genome shotgun (WGS) entry which is preliminary data.</text>
</comment>
<evidence type="ECO:0000313" key="1">
    <source>
        <dbReference type="EMBL" id="KAL1882884.1"/>
    </source>
</evidence>
<dbReference type="Proteomes" id="UP001583177">
    <property type="component" value="Unassembled WGS sequence"/>
</dbReference>